<evidence type="ECO:0000256" key="9">
    <source>
        <dbReference type="ARBA" id="ARBA00022842"/>
    </source>
</evidence>
<keyword evidence="5" id="KW-0819">tRNA processing</keyword>
<evidence type="ECO:0000256" key="5">
    <source>
        <dbReference type="ARBA" id="ARBA00022694"/>
    </source>
</evidence>
<protein>
    <recommendedName>
        <fullName evidence="3">tRNA threonylcarbamoyladenosine biosynthesis protein TsaE</fullName>
    </recommendedName>
    <alternativeName>
        <fullName evidence="10">t(6)A37 threonylcarbamoyladenosine biosynthesis protein TsaE</fullName>
    </alternativeName>
</protein>
<keyword evidence="6" id="KW-0479">Metal-binding</keyword>
<dbReference type="Proteomes" id="UP000230731">
    <property type="component" value="Unassembled WGS sequence"/>
</dbReference>
<dbReference type="PANTHER" id="PTHR33540:SF2">
    <property type="entry name" value="TRNA THREONYLCARBAMOYLADENOSINE BIOSYNTHESIS PROTEIN TSAE"/>
    <property type="match status" value="1"/>
</dbReference>
<dbReference type="GO" id="GO:0016740">
    <property type="term" value="F:transferase activity"/>
    <property type="evidence" value="ECO:0007669"/>
    <property type="project" value="UniProtKB-KW"/>
</dbReference>
<dbReference type="NCBIfam" id="TIGR00150">
    <property type="entry name" value="T6A_YjeE"/>
    <property type="match status" value="1"/>
</dbReference>
<keyword evidence="9" id="KW-0460">Magnesium</keyword>
<dbReference type="GO" id="GO:0002949">
    <property type="term" value="P:tRNA threonylcarbamoyladenosine modification"/>
    <property type="evidence" value="ECO:0007669"/>
    <property type="project" value="InterPro"/>
</dbReference>
<dbReference type="Gene3D" id="3.40.50.300">
    <property type="entry name" value="P-loop containing nucleotide triphosphate hydrolases"/>
    <property type="match status" value="1"/>
</dbReference>
<dbReference type="PANTHER" id="PTHR33540">
    <property type="entry name" value="TRNA THREONYLCARBAMOYLADENOSINE BIOSYNTHESIS PROTEIN TSAE"/>
    <property type="match status" value="1"/>
</dbReference>
<dbReference type="GO" id="GO:0005524">
    <property type="term" value="F:ATP binding"/>
    <property type="evidence" value="ECO:0007669"/>
    <property type="project" value="UniProtKB-KW"/>
</dbReference>
<evidence type="ECO:0000256" key="4">
    <source>
        <dbReference type="ARBA" id="ARBA00022490"/>
    </source>
</evidence>
<reference evidence="12" key="1">
    <citation type="submission" date="2017-09" db="EMBL/GenBank/DDBJ databases">
        <title>Depth-based differentiation of microbial function through sediment-hosted aquifers and enrichment of novel symbionts in the deep terrestrial subsurface.</title>
        <authorList>
            <person name="Probst A.J."/>
            <person name="Ladd B."/>
            <person name="Jarett J.K."/>
            <person name="Geller-Mcgrath D.E."/>
            <person name="Sieber C.M.K."/>
            <person name="Emerson J.B."/>
            <person name="Anantharaman K."/>
            <person name="Thomas B.C."/>
            <person name="Malmstrom R."/>
            <person name="Stieglmeier M."/>
            <person name="Klingl A."/>
            <person name="Woyke T."/>
            <person name="Ryan C.M."/>
            <person name="Banfield J.F."/>
        </authorList>
    </citation>
    <scope>NUCLEOTIDE SEQUENCE [LARGE SCALE GENOMIC DNA]</scope>
</reference>
<evidence type="ECO:0000256" key="10">
    <source>
        <dbReference type="ARBA" id="ARBA00032441"/>
    </source>
</evidence>
<evidence type="ECO:0000256" key="1">
    <source>
        <dbReference type="ARBA" id="ARBA00004496"/>
    </source>
</evidence>
<evidence type="ECO:0000256" key="8">
    <source>
        <dbReference type="ARBA" id="ARBA00022840"/>
    </source>
</evidence>
<dbReference type="InterPro" id="IPR027417">
    <property type="entry name" value="P-loop_NTPase"/>
</dbReference>
<dbReference type="InterPro" id="IPR003442">
    <property type="entry name" value="T6A_TsaE"/>
</dbReference>
<dbReference type="AlphaFoldDB" id="A0A2M6X065"/>
<dbReference type="EMBL" id="PEZP01000008">
    <property type="protein sequence ID" value="PIT98397.1"/>
    <property type="molecule type" value="Genomic_DNA"/>
</dbReference>
<evidence type="ECO:0000256" key="2">
    <source>
        <dbReference type="ARBA" id="ARBA00007599"/>
    </source>
</evidence>
<evidence type="ECO:0000256" key="7">
    <source>
        <dbReference type="ARBA" id="ARBA00022741"/>
    </source>
</evidence>
<keyword evidence="7" id="KW-0547">Nucleotide-binding</keyword>
<keyword evidence="4" id="KW-0963">Cytoplasm</keyword>
<comment type="similarity">
    <text evidence="2">Belongs to the TsaE family.</text>
</comment>
<proteinExistence type="inferred from homology"/>
<organism evidence="11 12">
    <name type="scientific">Candidatus Andersenbacteria bacterium CG10_big_fil_rev_8_21_14_0_10_54_11</name>
    <dbReference type="NCBI Taxonomy" id="1974485"/>
    <lineage>
        <taxon>Bacteria</taxon>
        <taxon>Candidatus Anderseniibacteriota</taxon>
    </lineage>
</organism>
<evidence type="ECO:0000256" key="3">
    <source>
        <dbReference type="ARBA" id="ARBA00019010"/>
    </source>
</evidence>
<evidence type="ECO:0000313" key="11">
    <source>
        <dbReference type="EMBL" id="PIT98397.1"/>
    </source>
</evidence>
<dbReference type="GO" id="GO:0046872">
    <property type="term" value="F:metal ion binding"/>
    <property type="evidence" value="ECO:0007669"/>
    <property type="project" value="UniProtKB-KW"/>
</dbReference>
<accession>A0A2M6X065</accession>
<keyword evidence="11" id="KW-0808">Transferase</keyword>
<name>A0A2M6X065_9BACT</name>
<keyword evidence="8" id="KW-0067">ATP-binding</keyword>
<dbReference type="SUPFAM" id="SSF52540">
    <property type="entry name" value="P-loop containing nucleoside triphosphate hydrolases"/>
    <property type="match status" value="1"/>
</dbReference>
<gene>
    <name evidence="11" type="ORF">COT71_00705</name>
</gene>
<comment type="subcellular location">
    <subcellularLocation>
        <location evidence="1">Cytoplasm</location>
    </subcellularLocation>
</comment>
<evidence type="ECO:0000313" key="12">
    <source>
        <dbReference type="Proteomes" id="UP000230731"/>
    </source>
</evidence>
<sequence length="166" mass="17456">MRRFAEETAQELRGGEVLLLYGELGAGKTTFVQGLAAALGVRDQVTSPTFTIVGEYRFDGFFAGPAFVAPPSGGAVASAAGGLAPPPPAPSSCLLIHIDLYRLADATAARDPAVQDVLERVGESGRLTVIEWAEKLGSAAPVDAIRIYFHHGEHAGERVVKFAHSN</sequence>
<comment type="caution">
    <text evidence="11">The sequence shown here is derived from an EMBL/GenBank/DDBJ whole genome shotgun (WGS) entry which is preliminary data.</text>
</comment>
<evidence type="ECO:0000256" key="6">
    <source>
        <dbReference type="ARBA" id="ARBA00022723"/>
    </source>
</evidence>
<dbReference type="GO" id="GO:0005737">
    <property type="term" value="C:cytoplasm"/>
    <property type="evidence" value="ECO:0007669"/>
    <property type="project" value="UniProtKB-SubCell"/>
</dbReference>
<dbReference type="Pfam" id="PF02367">
    <property type="entry name" value="TsaE"/>
    <property type="match status" value="2"/>
</dbReference>